<dbReference type="GeneID" id="9685851"/>
<feature type="compositionally biased region" description="Basic and acidic residues" evidence="8">
    <location>
        <begin position="37"/>
        <end position="47"/>
    </location>
</feature>
<keyword evidence="3" id="KW-0813">Transport</keyword>
<feature type="compositionally biased region" description="Basic residues" evidence="8">
    <location>
        <begin position="22"/>
        <end position="36"/>
    </location>
</feature>
<protein>
    <submittedName>
        <fullName evidence="10">Mg2+ transporter-e family</fullName>
    </submittedName>
</protein>
<proteinExistence type="inferred from homology"/>
<dbReference type="EMBL" id="GG663742">
    <property type="protein sequence ID" value="EEH55477.1"/>
    <property type="molecule type" value="Genomic_DNA"/>
</dbReference>
<gene>
    <name evidence="10" type="ORF">MICPUCDRAFT_69120</name>
</gene>
<reference evidence="10 11" key="1">
    <citation type="journal article" date="2009" name="Science">
        <title>Green evolution and dynamic adaptations revealed by genomes of the marine picoeukaryotes Micromonas.</title>
        <authorList>
            <person name="Worden A.Z."/>
            <person name="Lee J.H."/>
            <person name="Mock T."/>
            <person name="Rouze P."/>
            <person name="Simmons M.P."/>
            <person name="Aerts A.L."/>
            <person name="Allen A.E."/>
            <person name="Cuvelier M.L."/>
            <person name="Derelle E."/>
            <person name="Everett M.V."/>
            <person name="Foulon E."/>
            <person name="Grimwood J."/>
            <person name="Gundlach H."/>
            <person name="Henrissat B."/>
            <person name="Napoli C."/>
            <person name="McDonald S.M."/>
            <person name="Parker M.S."/>
            <person name="Rombauts S."/>
            <person name="Salamov A."/>
            <person name="Von Dassow P."/>
            <person name="Badger J.H."/>
            <person name="Coutinho P.M."/>
            <person name="Demir E."/>
            <person name="Dubchak I."/>
            <person name="Gentemann C."/>
            <person name="Eikrem W."/>
            <person name="Gready J.E."/>
            <person name="John U."/>
            <person name="Lanier W."/>
            <person name="Lindquist E.A."/>
            <person name="Lucas S."/>
            <person name="Mayer K.F."/>
            <person name="Moreau H."/>
            <person name="Not F."/>
            <person name="Otillar R."/>
            <person name="Panaud O."/>
            <person name="Pangilinan J."/>
            <person name="Paulsen I."/>
            <person name="Piegu B."/>
            <person name="Poliakov A."/>
            <person name="Robbens S."/>
            <person name="Schmutz J."/>
            <person name="Toulza E."/>
            <person name="Wyss T."/>
            <person name="Zelensky A."/>
            <person name="Zhou K."/>
            <person name="Armbrust E.V."/>
            <person name="Bhattacharya D."/>
            <person name="Goodenough U.W."/>
            <person name="Van de Peer Y."/>
            <person name="Grigoriev I.V."/>
        </authorList>
    </citation>
    <scope>NUCLEOTIDE SEQUENCE [LARGE SCALE GENOMIC DNA]</scope>
    <source>
        <strain evidence="10 11">CCMP1545</strain>
    </source>
</reference>
<evidence type="ECO:0000259" key="9">
    <source>
        <dbReference type="Pfam" id="PF01769"/>
    </source>
</evidence>
<dbReference type="SUPFAM" id="SSF161093">
    <property type="entry name" value="MgtE membrane domain-like"/>
    <property type="match status" value="1"/>
</dbReference>
<comment type="similarity">
    <text evidence="2">Belongs to the SLC41A transporter family.</text>
</comment>
<dbReference type="Proteomes" id="UP000001876">
    <property type="component" value="Unassembled WGS sequence"/>
</dbReference>
<evidence type="ECO:0000256" key="1">
    <source>
        <dbReference type="ARBA" id="ARBA00004141"/>
    </source>
</evidence>
<evidence type="ECO:0000313" key="10">
    <source>
        <dbReference type="EMBL" id="EEH55477.1"/>
    </source>
</evidence>
<feature type="compositionally biased region" description="Acidic residues" evidence="8">
    <location>
        <begin position="129"/>
        <end position="145"/>
    </location>
</feature>
<dbReference type="KEGG" id="mpp:MICPUCDRAFT_69120"/>
<feature type="region of interest" description="Disordered" evidence="8">
    <location>
        <begin position="1"/>
        <end position="76"/>
    </location>
</feature>
<dbReference type="InterPro" id="IPR036739">
    <property type="entry name" value="SLC41_membr_dom_sf"/>
</dbReference>
<dbReference type="STRING" id="564608.C1MXK5"/>
<feature type="domain" description="SLC41A/MgtE integral membrane" evidence="9">
    <location>
        <begin position="202"/>
        <end position="346"/>
    </location>
</feature>
<evidence type="ECO:0000256" key="2">
    <source>
        <dbReference type="ARBA" id="ARBA00009749"/>
    </source>
</evidence>
<dbReference type="RefSeq" id="XP_003060708.1">
    <property type="nucleotide sequence ID" value="XM_003060662.1"/>
</dbReference>
<keyword evidence="5" id="KW-0460">Magnesium</keyword>
<evidence type="ECO:0000256" key="6">
    <source>
        <dbReference type="ARBA" id="ARBA00022989"/>
    </source>
</evidence>
<keyword evidence="6" id="KW-1133">Transmembrane helix</keyword>
<dbReference type="InterPro" id="IPR006667">
    <property type="entry name" value="SLC41_membr_dom"/>
</dbReference>
<name>C1MXK5_MICPC</name>
<dbReference type="PANTHER" id="PTHR41394">
    <property type="entry name" value="MAGNESIUM TRANSPORTER MGTE"/>
    <property type="match status" value="1"/>
</dbReference>
<dbReference type="PANTHER" id="PTHR41394:SF5">
    <property type="entry name" value="SLC41A_MGTE INTEGRAL MEMBRANE DOMAIN-CONTAINING PROTEIN"/>
    <property type="match status" value="1"/>
</dbReference>
<dbReference type="OMA" id="MASRCHG"/>
<dbReference type="Pfam" id="PF01769">
    <property type="entry name" value="MgtE"/>
    <property type="match status" value="1"/>
</dbReference>
<evidence type="ECO:0000313" key="11">
    <source>
        <dbReference type="Proteomes" id="UP000001876"/>
    </source>
</evidence>
<evidence type="ECO:0000256" key="3">
    <source>
        <dbReference type="ARBA" id="ARBA00022448"/>
    </source>
</evidence>
<dbReference type="Gene3D" id="1.10.357.20">
    <property type="entry name" value="SLC41 divalent cation transporters, integral membrane domain"/>
    <property type="match status" value="1"/>
</dbReference>
<keyword evidence="7" id="KW-0472">Membrane</keyword>
<evidence type="ECO:0000256" key="7">
    <source>
        <dbReference type="ARBA" id="ARBA00023136"/>
    </source>
</evidence>
<feature type="compositionally biased region" description="Low complexity" evidence="8">
    <location>
        <begin position="50"/>
        <end position="59"/>
    </location>
</feature>
<dbReference type="eggNOG" id="ENOG502S0JS">
    <property type="taxonomic scope" value="Eukaryota"/>
</dbReference>
<feature type="compositionally biased region" description="Low complexity" evidence="8">
    <location>
        <begin position="115"/>
        <end position="126"/>
    </location>
</feature>
<organism evidence="11">
    <name type="scientific">Micromonas pusilla (strain CCMP1545)</name>
    <name type="common">Picoplanktonic green alga</name>
    <dbReference type="NCBI Taxonomy" id="564608"/>
    <lineage>
        <taxon>Eukaryota</taxon>
        <taxon>Viridiplantae</taxon>
        <taxon>Chlorophyta</taxon>
        <taxon>Mamiellophyceae</taxon>
        <taxon>Mamiellales</taxon>
        <taxon>Mamiellaceae</taxon>
        <taxon>Micromonas</taxon>
    </lineage>
</organism>
<keyword evidence="11" id="KW-1185">Reference proteome</keyword>
<feature type="compositionally biased region" description="Basic and acidic residues" evidence="8">
    <location>
        <begin position="60"/>
        <end position="76"/>
    </location>
</feature>
<dbReference type="AlphaFoldDB" id="C1MXK5"/>
<evidence type="ECO:0000256" key="4">
    <source>
        <dbReference type="ARBA" id="ARBA00022692"/>
    </source>
</evidence>
<feature type="region of interest" description="Disordered" evidence="8">
    <location>
        <begin position="88"/>
        <end position="157"/>
    </location>
</feature>
<accession>C1MXK5</accession>
<evidence type="ECO:0000256" key="5">
    <source>
        <dbReference type="ARBA" id="ARBA00022842"/>
    </source>
</evidence>
<dbReference type="GO" id="GO:0016020">
    <property type="term" value="C:membrane"/>
    <property type="evidence" value="ECO:0007669"/>
    <property type="project" value="UniProtKB-SubCell"/>
</dbReference>
<keyword evidence="4" id="KW-0812">Transmembrane</keyword>
<comment type="subcellular location">
    <subcellularLocation>
        <location evidence="1">Membrane</location>
        <topology evidence="1">Multi-pass membrane protein</topology>
    </subcellularLocation>
</comment>
<dbReference type="OrthoDB" id="48232at2759"/>
<sequence length="372" mass="38645">MASRCHGALPSAASATRALRASSRRRRAPSRPRRESRRPPIRPESRSSRARPVAASAAKDGARARVSEREKAESLRVQRDLARRLMDAQTGWVRAPGAAKKRAKTTSREDDEDPTSSSARAPTTTRGEGDDDDEARDDDNDDDASDASVSPPTDEYGTVADEAWTRGQWLLGLLVLQSTSSVVLQNYEVLVRENIVITLFLTMLVGAGGNAGNQSAIRVIRGLATGEMTPTFACFKATVWRQARVGLLLATGLGAGGFARVLITELSMNAGASLTASDVIASDVAQQTPVVGAAAIATSLFVIVTMSTVTGSAMPFALAAAGQDPANAGTTIQVAMDIAGVVITCAVCAVVFSHAGGVDVVQGSLVAGLGGG</sequence>
<dbReference type="GO" id="GO:0008324">
    <property type="term" value="F:monoatomic cation transmembrane transporter activity"/>
    <property type="evidence" value="ECO:0007669"/>
    <property type="project" value="InterPro"/>
</dbReference>
<feature type="compositionally biased region" description="Low complexity" evidence="8">
    <location>
        <begin position="8"/>
        <end position="21"/>
    </location>
</feature>
<evidence type="ECO:0000256" key="8">
    <source>
        <dbReference type="SAM" id="MobiDB-lite"/>
    </source>
</evidence>